<feature type="compositionally biased region" description="Polar residues" evidence="2">
    <location>
        <begin position="596"/>
        <end position="608"/>
    </location>
</feature>
<evidence type="ECO:0000256" key="1">
    <source>
        <dbReference type="SAM" id="Coils"/>
    </source>
</evidence>
<dbReference type="PANTHER" id="PTHR48449:SF1">
    <property type="entry name" value="DUF1985 DOMAIN-CONTAINING PROTEIN"/>
    <property type="match status" value="1"/>
</dbReference>
<feature type="domain" description="DUF1985" evidence="3">
    <location>
        <begin position="84"/>
        <end position="219"/>
    </location>
</feature>
<accession>A0ABM0VMY3</accession>
<dbReference type="InterPro" id="IPR015410">
    <property type="entry name" value="DUF1985"/>
</dbReference>
<feature type="region of interest" description="Disordered" evidence="2">
    <location>
        <begin position="588"/>
        <end position="613"/>
    </location>
</feature>
<dbReference type="PANTHER" id="PTHR48449">
    <property type="entry name" value="DUF1985 DOMAIN-CONTAINING PROTEIN"/>
    <property type="match status" value="1"/>
</dbReference>
<proteinExistence type="predicted"/>
<sequence length="737" mass="83390">MKKSKVKGSRAEKRYPPRLYPEGKSSLQRRSMHNNCTLSNFGFMKECIGEDMYTKIKEKSQVGVILELADSDYVWWPKLVHYILTRQLAIERSYEMWALIEGSPIRFSLYEYEDITSLKCDMIDNENKVDVDHTQFWAELKVDVGVGPNWFELDEAMKNHRTLLPQIRKRIGLLFVLHVGILGLSRPSRIPLEYAKRMLDIEVFERFPWGRVGFKELNQSIKIVSFENDTYAIHGCVHVLIVWALESLVNFGKKYGRKRIIDDDDVEVVVPLLCWGGGRPRISVEATLVAEKKLKKKVDVKHLVFRREEDIYPMWPRENAVFGERVGGNKLLDNLLHDLFLGCVDEKEWSGDGEEGVFEDPPPLKKFTPSSCSSTHKRAKGPVKLKDLNDDGADDVELEGGDKGALKSVLKVLSTLDWKIDEMNENLGGKLKSIGEQVKEIEKKVSVLENDVIQLKKGNSGLPDKAALEENRVREEVLAAHDEESKTGEAGGSAEKDESWAVKMKQTSQEDFPFSCAVRNPTKKSMLQAKNAKNVRKEGLTWKEKLSTPITKQPIVVCLRDTSQEFTTPKNQCITPFALGGTIRDQQKAGEVGCTQEKQPASPDSDSGFSDPIENAARKNIESALDKLYLLCKDDGESSLHKRDRTLAATKLDPYIGSSVVKRILKGKVLSPRHYDPFEKVSAGKVDKLMGFIDNELETGLDTCDSSANFYLRIMTPKELWPKKDPTYGWLKDAVCL</sequence>
<keyword evidence="4" id="KW-1185">Reference proteome</keyword>
<evidence type="ECO:0000259" key="3">
    <source>
        <dbReference type="Pfam" id="PF09331"/>
    </source>
</evidence>
<dbReference type="Proteomes" id="UP000694864">
    <property type="component" value="Chromosome 14"/>
</dbReference>
<gene>
    <name evidence="5" type="primary">LOC104739847</name>
</gene>
<reference evidence="4" key="1">
    <citation type="journal article" date="2014" name="Nat. Commun.">
        <title>The emerging biofuel crop Camelina sativa retains a highly undifferentiated hexaploid genome structure.</title>
        <authorList>
            <person name="Kagale S."/>
            <person name="Koh C."/>
            <person name="Nixon J."/>
            <person name="Bollina V."/>
            <person name="Clarke W.E."/>
            <person name="Tuteja R."/>
            <person name="Spillane C."/>
            <person name="Robinson S.J."/>
            <person name="Links M.G."/>
            <person name="Clarke C."/>
            <person name="Higgins E.E."/>
            <person name="Huebert T."/>
            <person name="Sharpe A.G."/>
            <person name="Parkin I.A."/>
        </authorList>
    </citation>
    <scope>NUCLEOTIDE SEQUENCE [LARGE SCALE GENOMIC DNA]</scope>
    <source>
        <strain evidence="4">cv. DH55</strain>
    </source>
</reference>
<evidence type="ECO:0000256" key="2">
    <source>
        <dbReference type="SAM" id="MobiDB-lite"/>
    </source>
</evidence>
<evidence type="ECO:0000313" key="4">
    <source>
        <dbReference type="Proteomes" id="UP000694864"/>
    </source>
</evidence>
<keyword evidence="1" id="KW-0175">Coiled coil</keyword>
<organism evidence="4 5">
    <name type="scientific">Camelina sativa</name>
    <name type="common">False flax</name>
    <name type="synonym">Myagrum sativum</name>
    <dbReference type="NCBI Taxonomy" id="90675"/>
    <lineage>
        <taxon>Eukaryota</taxon>
        <taxon>Viridiplantae</taxon>
        <taxon>Streptophyta</taxon>
        <taxon>Embryophyta</taxon>
        <taxon>Tracheophyta</taxon>
        <taxon>Spermatophyta</taxon>
        <taxon>Magnoliopsida</taxon>
        <taxon>eudicotyledons</taxon>
        <taxon>Gunneridae</taxon>
        <taxon>Pentapetalae</taxon>
        <taxon>rosids</taxon>
        <taxon>malvids</taxon>
        <taxon>Brassicales</taxon>
        <taxon>Brassicaceae</taxon>
        <taxon>Camelineae</taxon>
        <taxon>Camelina</taxon>
    </lineage>
</organism>
<dbReference type="RefSeq" id="XP_010458616.1">
    <property type="nucleotide sequence ID" value="XM_010460314.1"/>
</dbReference>
<dbReference type="Pfam" id="PF09331">
    <property type="entry name" value="DUF1985"/>
    <property type="match status" value="1"/>
</dbReference>
<dbReference type="GeneID" id="104739847"/>
<feature type="coiled-coil region" evidence="1">
    <location>
        <begin position="424"/>
        <end position="458"/>
    </location>
</feature>
<name>A0ABM0VMY3_CAMSA</name>
<protein>
    <submittedName>
        <fullName evidence="5">Uncharacterized protein LOC104739847</fullName>
    </submittedName>
</protein>
<reference evidence="5" key="2">
    <citation type="submission" date="2025-08" db="UniProtKB">
        <authorList>
            <consortium name="RefSeq"/>
        </authorList>
    </citation>
    <scope>IDENTIFICATION</scope>
    <source>
        <tissue evidence="5">Leaf</tissue>
    </source>
</reference>
<feature type="region of interest" description="Disordered" evidence="2">
    <location>
        <begin position="1"/>
        <end position="28"/>
    </location>
</feature>
<evidence type="ECO:0000313" key="5">
    <source>
        <dbReference type="RefSeq" id="XP_010458616.1"/>
    </source>
</evidence>